<dbReference type="PRINTS" id="PR00669">
    <property type="entry name" value="INHIBINA"/>
</dbReference>
<dbReference type="SUPFAM" id="SSF57501">
    <property type="entry name" value="Cystine-knot cytokines"/>
    <property type="match status" value="1"/>
</dbReference>
<evidence type="ECO:0000256" key="9">
    <source>
        <dbReference type="ARBA" id="ARBA00023030"/>
    </source>
</evidence>
<evidence type="ECO:0000256" key="4">
    <source>
        <dbReference type="ARBA" id="ARBA00019280"/>
    </source>
</evidence>
<sequence>MWNGYSCTSSCLLIPLVLWAPVWTQACQDDELPRSVVLEWFKQRVLDELGLDKPPVPTVQRPPGVQVEAAHRPLVSRVGRAAWAERRRPHHETSQVILFPSLDSTCAHNVILPSEGASSHFTYYFQPSAHSHETVITSGHFWFYSGEGTPTGNISAPLFILTTQQQLIQVAEGPEKWGEDGWTTYRVDRHILSFMAEGPFMLQVRCPACACHAEADKTPFLHLHTLSRGHDRSRRSPIPWSPSALNRLQRPSQDKTDYNDCHHKELNISFQELDWDNWIIHPKVFTFHYCHGNCSSQDRITTILGIKQCCAPVPGTMKSLRFRTTSDGGYSFKYETLPNIIAEDCTCI</sequence>
<keyword evidence="6" id="KW-0165">Cleavage on pair of basic residues</keyword>
<evidence type="ECO:0000256" key="2">
    <source>
        <dbReference type="ARBA" id="ARBA00004613"/>
    </source>
</evidence>
<dbReference type="PANTHER" id="PTHR11848:SF117">
    <property type="entry name" value="INHIBIN ALPHA CHAIN"/>
    <property type="match status" value="1"/>
</dbReference>
<evidence type="ECO:0000313" key="17">
    <source>
        <dbReference type="EMBL" id="KAJ8403437.1"/>
    </source>
</evidence>
<comment type="caution">
    <text evidence="17">The sequence shown here is derived from an EMBL/GenBank/DDBJ whole genome shotgun (WGS) entry which is preliminary data.</text>
</comment>
<evidence type="ECO:0000259" key="16">
    <source>
        <dbReference type="PROSITE" id="PS51362"/>
    </source>
</evidence>
<feature type="region of interest" description="Disordered" evidence="14">
    <location>
        <begin position="230"/>
        <end position="257"/>
    </location>
</feature>
<evidence type="ECO:0000256" key="3">
    <source>
        <dbReference type="ARBA" id="ARBA00006656"/>
    </source>
</evidence>
<dbReference type="Gene3D" id="2.10.90.10">
    <property type="entry name" value="Cystine-knot cytokines"/>
    <property type="match status" value="1"/>
</dbReference>
<evidence type="ECO:0000313" key="18">
    <source>
        <dbReference type="Proteomes" id="UP001221898"/>
    </source>
</evidence>
<dbReference type="GO" id="GO:0005615">
    <property type="term" value="C:extracellular space"/>
    <property type="evidence" value="ECO:0007669"/>
    <property type="project" value="TreeGrafter"/>
</dbReference>
<dbReference type="PANTHER" id="PTHR11848">
    <property type="entry name" value="TGF-BETA FAMILY"/>
    <property type="match status" value="1"/>
</dbReference>
<dbReference type="InterPro" id="IPR029034">
    <property type="entry name" value="Cystine-knot_cytokine"/>
</dbReference>
<keyword evidence="10" id="KW-1015">Disulfide bond</keyword>
<dbReference type="InterPro" id="IPR001839">
    <property type="entry name" value="TGF-b_C"/>
</dbReference>
<reference evidence="17" key="1">
    <citation type="journal article" date="2023" name="Science">
        <title>Genome structures resolve the early diversification of teleost fishes.</title>
        <authorList>
            <person name="Parey E."/>
            <person name="Louis A."/>
            <person name="Montfort J."/>
            <person name="Bouchez O."/>
            <person name="Roques C."/>
            <person name="Iampietro C."/>
            <person name="Lluch J."/>
            <person name="Castinel A."/>
            <person name="Donnadieu C."/>
            <person name="Desvignes T."/>
            <person name="Floi Bucao C."/>
            <person name="Jouanno E."/>
            <person name="Wen M."/>
            <person name="Mejri S."/>
            <person name="Dirks R."/>
            <person name="Jansen H."/>
            <person name="Henkel C."/>
            <person name="Chen W.J."/>
            <person name="Zahm M."/>
            <person name="Cabau C."/>
            <person name="Klopp C."/>
            <person name="Thompson A.W."/>
            <person name="Robinson-Rechavi M."/>
            <person name="Braasch I."/>
            <person name="Lecointre G."/>
            <person name="Bobe J."/>
            <person name="Postlethwait J.H."/>
            <person name="Berthelot C."/>
            <person name="Roest Crollius H."/>
            <person name="Guiguen Y."/>
        </authorList>
    </citation>
    <scope>NUCLEOTIDE SEQUENCE</scope>
    <source>
        <strain evidence="17">NC1722</strain>
    </source>
</reference>
<proteinExistence type="inferred from homology"/>
<dbReference type="InterPro" id="IPR017948">
    <property type="entry name" value="TGFb_CS"/>
</dbReference>
<evidence type="ECO:0000256" key="8">
    <source>
        <dbReference type="ARBA" id="ARBA00022729"/>
    </source>
</evidence>
<comment type="subcellular location">
    <subcellularLocation>
        <location evidence="2">Secreted</location>
    </subcellularLocation>
</comment>
<comment type="function">
    <text evidence="1">Inhibins and activins inhibit and activate, respectively, the secretion of follitropin by the pituitary gland. Inhibins/activins are involved in regulating a number of diverse functions such as hypothalamic and pituitary hormone secretion, gonadal hormone secretion, germ cell development and maturation, erythroid differentiation, insulin secretion, nerve cell survival, embryonic axial development or bone growth, depending on their subunit composition. Inhibins appear to oppose the functions of activins.</text>
</comment>
<evidence type="ECO:0000256" key="7">
    <source>
        <dbReference type="ARBA" id="ARBA00022702"/>
    </source>
</evidence>
<dbReference type="Proteomes" id="UP001221898">
    <property type="component" value="Unassembled WGS sequence"/>
</dbReference>
<dbReference type="PIRSF" id="PIRSF037328">
    <property type="entry name" value="Inhibin_alpha_subunit"/>
    <property type="match status" value="1"/>
</dbReference>
<dbReference type="GO" id="GO:0005125">
    <property type="term" value="F:cytokine activity"/>
    <property type="evidence" value="ECO:0007669"/>
    <property type="project" value="TreeGrafter"/>
</dbReference>
<feature type="domain" description="TGF-beta family profile" evidence="16">
    <location>
        <begin position="232"/>
        <end position="348"/>
    </location>
</feature>
<feature type="signal peptide" evidence="15">
    <location>
        <begin position="1"/>
        <end position="26"/>
    </location>
</feature>
<evidence type="ECO:0000256" key="6">
    <source>
        <dbReference type="ARBA" id="ARBA00022685"/>
    </source>
</evidence>
<dbReference type="Pfam" id="PF00019">
    <property type="entry name" value="TGF_beta"/>
    <property type="match status" value="1"/>
</dbReference>
<dbReference type="AlphaFoldDB" id="A0AAD7WNH5"/>
<dbReference type="PROSITE" id="PS00250">
    <property type="entry name" value="TGF_BETA_1"/>
    <property type="match status" value="1"/>
</dbReference>
<dbReference type="InterPro" id="IPR015615">
    <property type="entry name" value="TGF-beta-rel"/>
</dbReference>
<evidence type="ECO:0000256" key="12">
    <source>
        <dbReference type="PIRNR" id="PIRNR037328"/>
    </source>
</evidence>
<dbReference type="GO" id="GO:0005179">
    <property type="term" value="F:hormone activity"/>
    <property type="evidence" value="ECO:0007669"/>
    <property type="project" value="UniProtKB-KW"/>
</dbReference>
<dbReference type="SMART" id="SM00204">
    <property type="entry name" value="TGFB"/>
    <property type="match status" value="1"/>
</dbReference>
<keyword evidence="7 12" id="KW-0372">Hormone</keyword>
<keyword evidence="9 12" id="KW-0339">Growth factor</keyword>
<keyword evidence="8 15" id="KW-0732">Signal</keyword>
<accession>A0AAD7WNH5</accession>
<evidence type="ECO:0000256" key="11">
    <source>
        <dbReference type="ARBA" id="ARBA00023180"/>
    </source>
</evidence>
<keyword evidence="11" id="KW-0325">Glycoprotein</keyword>
<dbReference type="FunFam" id="2.10.90.10:FF:000061">
    <property type="entry name" value="Inhibin alpha chain"/>
    <property type="match status" value="1"/>
</dbReference>
<dbReference type="InterPro" id="IPR017175">
    <property type="entry name" value="Inhibin_asu"/>
</dbReference>
<evidence type="ECO:0000256" key="13">
    <source>
        <dbReference type="RuleBase" id="RU000354"/>
    </source>
</evidence>
<name>A0AAD7WNH5_9TELE</name>
<evidence type="ECO:0000256" key="15">
    <source>
        <dbReference type="SAM" id="SignalP"/>
    </source>
</evidence>
<evidence type="ECO:0000256" key="14">
    <source>
        <dbReference type="SAM" id="MobiDB-lite"/>
    </source>
</evidence>
<feature type="chain" id="PRO_5042035858" description="Inhibin alpha chain" evidence="15">
    <location>
        <begin position="27"/>
        <end position="348"/>
    </location>
</feature>
<dbReference type="GO" id="GO:0008083">
    <property type="term" value="F:growth factor activity"/>
    <property type="evidence" value="ECO:0007669"/>
    <property type="project" value="UniProtKB-KW"/>
</dbReference>
<protein>
    <recommendedName>
        <fullName evidence="4 12">Inhibin alpha chain</fullName>
    </recommendedName>
</protein>
<evidence type="ECO:0000256" key="5">
    <source>
        <dbReference type="ARBA" id="ARBA00022525"/>
    </source>
</evidence>
<comment type="similarity">
    <text evidence="3 13">Belongs to the TGF-beta family.</text>
</comment>
<gene>
    <name evidence="17" type="ORF">AAFF_G00352090</name>
</gene>
<evidence type="ECO:0000256" key="10">
    <source>
        <dbReference type="ARBA" id="ARBA00023157"/>
    </source>
</evidence>
<organism evidence="17 18">
    <name type="scientific">Aldrovandia affinis</name>
    <dbReference type="NCBI Taxonomy" id="143900"/>
    <lineage>
        <taxon>Eukaryota</taxon>
        <taxon>Metazoa</taxon>
        <taxon>Chordata</taxon>
        <taxon>Craniata</taxon>
        <taxon>Vertebrata</taxon>
        <taxon>Euteleostomi</taxon>
        <taxon>Actinopterygii</taxon>
        <taxon>Neopterygii</taxon>
        <taxon>Teleostei</taxon>
        <taxon>Notacanthiformes</taxon>
        <taxon>Halosauridae</taxon>
        <taxon>Aldrovandia</taxon>
    </lineage>
</organism>
<keyword evidence="5 12" id="KW-0964">Secreted</keyword>
<dbReference type="EMBL" id="JAINUG010000058">
    <property type="protein sequence ID" value="KAJ8403437.1"/>
    <property type="molecule type" value="Genomic_DNA"/>
</dbReference>
<dbReference type="PROSITE" id="PS51362">
    <property type="entry name" value="TGF_BETA_2"/>
    <property type="match status" value="1"/>
</dbReference>
<evidence type="ECO:0000256" key="1">
    <source>
        <dbReference type="ARBA" id="ARBA00002588"/>
    </source>
</evidence>
<keyword evidence="18" id="KW-1185">Reference proteome</keyword>